<dbReference type="EMBL" id="UINC01186164">
    <property type="protein sequence ID" value="SVD98257.1"/>
    <property type="molecule type" value="Genomic_DNA"/>
</dbReference>
<proteinExistence type="predicted"/>
<evidence type="ECO:0000313" key="1">
    <source>
        <dbReference type="EMBL" id="SVD98257.1"/>
    </source>
</evidence>
<gene>
    <name evidence="1" type="ORF">METZ01_LOCUS451111</name>
</gene>
<organism evidence="1">
    <name type="scientific">marine metagenome</name>
    <dbReference type="NCBI Taxonomy" id="408172"/>
    <lineage>
        <taxon>unclassified sequences</taxon>
        <taxon>metagenomes</taxon>
        <taxon>ecological metagenomes</taxon>
    </lineage>
</organism>
<dbReference type="AlphaFoldDB" id="A0A382ZRV4"/>
<name>A0A382ZRV4_9ZZZZ</name>
<reference evidence="1" key="1">
    <citation type="submission" date="2018-05" db="EMBL/GenBank/DDBJ databases">
        <authorList>
            <person name="Lanie J.A."/>
            <person name="Ng W.-L."/>
            <person name="Kazmierczak K.M."/>
            <person name="Andrzejewski T.M."/>
            <person name="Davidsen T.M."/>
            <person name="Wayne K.J."/>
            <person name="Tettelin H."/>
            <person name="Glass J.I."/>
            <person name="Rusch D."/>
            <person name="Podicherti R."/>
            <person name="Tsui H.-C.T."/>
            <person name="Winkler M.E."/>
        </authorList>
    </citation>
    <scope>NUCLEOTIDE SEQUENCE</scope>
</reference>
<sequence length="40" mass="4878">MNLFRVNSFIFFFTLLQCLLGCIEKKFILVVLKKNSFWLY</sequence>
<accession>A0A382ZRV4</accession>
<protein>
    <submittedName>
        <fullName evidence="1">Uncharacterized protein</fullName>
    </submittedName>
</protein>